<name>A0A7H9B8Z3_ZYGMR</name>
<evidence type="ECO:0000313" key="2">
    <source>
        <dbReference type="EMBL" id="QLG74714.1"/>
    </source>
</evidence>
<dbReference type="Gene3D" id="3.30.420.10">
    <property type="entry name" value="Ribonuclease H-like superfamily/Ribonuclease H"/>
    <property type="match status" value="1"/>
</dbReference>
<proteinExistence type="predicted"/>
<accession>A0A7H9B8Z3</accession>
<feature type="domain" description="Mitochondrial resolvase Ydc2 catalytic" evidence="1">
    <location>
        <begin position="71"/>
        <end position="319"/>
    </location>
</feature>
<evidence type="ECO:0000313" key="3">
    <source>
        <dbReference type="Proteomes" id="UP000509704"/>
    </source>
</evidence>
<dbReference type="CDD" id="cd16963">
    <property type="entry name" value="CCE1"/>
    <property type="match status" value="1"/>
</dbReference>
<dbReference type="OrthoDB" id="5552842at2759"/>
<dbReference type="Pfam" id="PF09159">
    <property type="entry name" value="Ydc2-catalyt"/>
    <property type="match status" value="1"/>
</dbReference>
<dbReference type="InterPro" id="IPR039197">
    <property type="entry name" value="Mrs1/Cce1"/>
</dbReference>
<dbReference type="InterPro" id="IPR036397">
    <property type="entry name" value="RNaseH_sf"/>
</dbReference>
<dbReference type="InterPro" id="IPR015242">
    <property type="entry name" value="Ydc2_cat"/>
</dbReference>
<dbReference type="SUPFAM" id="SSF53098">
    <property type="entry name" value="Ribonuclease H-like"/>
    <property type="match status" value="1"/>
</dbReference>
<keyword evidence="3" id="KW-1185">Reference proteome</keyword>
<dbReference type="RefSeq" id="XP_037146439.1">
    <property type="nucleotide sequence ID" value="XM_037290544.1"/>
</dbReference>
<dbReference type="PANTHER" id="PTHR28072:SF1">
    <property type="entry name" value="CRUCIFORM CUTTING ENDONUCLEASE 1, MITOCHONDRIAL-RELATED"/>
    <property type="match status" value="1"/>
</dbReference>
<dbReference type="Proteomes" id="UP000509704">
    <property type="component" value="Chromosome 8"/>
</dbReference>
<protein>
    <recommendedName>
        <fullName evidence="1">Mitochondrial resolvase Ydc2 catalytic domain-containing protein</fullName>
    </recommendedName>
</protein>
<organism evidence="2 3">
    <name type="scientific">Zygotorulaspora mrakii</name>
    <name type="common">Zygosaccharomyces mrakii</name>
    <dbReference type="NCBI Taxonomy" id="42260"/>
    <lineage>
        <taxon>Eukaryota</taxon>
        <taxon>Fungi</taxon>
        <taxon>Dikarya</taxon>
        <taxon>Ascomycota</taxon>
        <taxon>Saccharomycotina</taxon>
        <taxon>Saccharomycetes</taxon>
        <taxon>Saccharomycetales</taxon>
        <taxon>Saccharomycetaceae</taxon>
        <taxon>Zygotorulaspora</taxon>
    </lineage>
</organism>
<evidence type="ECO:0000259" key="1">
    <source>
        <dbReference type="Pfam" id="PF09159"/>
    </source>
</evidence>
<dbReference type="EMBL" id="CP058611">
    <property type="protein sequence ID" value="QLG74714.1"/>
    <property type="molecule type" value="Genomic_DNA"/>
</dbReference>
<dbReference type="GO" id="GO:0000403">
    <property type="term" value="F:Y-form DNA binding"/>
    <property type="evidence" value="ECO:0007669"/>
    <property type="project" value="TreeGrafter"/>
</dbReference>
<dbReference type="InterPro" id="IPR012337">
    <property type="entry name" value="RNaseH-like_sf"/>
</dbReference>
<gene>
    <name evidence="2" type="ORF">HG535_0H00390</name>
</gene>
<dbReference type="PANTHER" id="PTHR28072">
    <property type="entry name" value="CRUCIFORM CUTTING ENDONUCLEASE 1, MITOCHONDRIAL-RELATED"/>
    <property type="match status" value="1"/>
</dbReference>
<dbReference type="GeneID" id="59238516"/>
<dbReference type="GO" id="GO:0005739">
    <property type="term" value="C:mitochondrion"/>
    <property type="evidence" value="ECO:0007669"/>
    <property type="project" value="TreeGrafter"/>
</dbReference>
<dbReference type="KEGG" id="zmk:HG535_0H00390"/>
<reference evidence="2 3" key="1">
    <citation type="submission" date="2020-07" db="EMBL/GenBank/DDBJ databases">
        <title>The yeast mating-type switching endonuclease HO is a domesticated member of an unorthodox homing genetic element family.</title>
        <authorList>
            <person name="Coughlan A.Y."/>
            <person name="Lombardi L."/>
            <person name="Braun-Galleani S."/>
            <person name="Martos A.R."/>
            <person name="Galeote V."/>
            <person name="Bigey F."/>
            <person name="Dequin S."/>
            <person name="Byrne K.P."/>
            <person name="Wolfe K.H."/>
        </authorList>
    </citation>
    <scope>NUCLEOTIDE SEQUENCE [LARGE SCALE GENOMIC DNA]</scope>
    <source>
        <strain evidence="2 3">NRRL Y-6702</strain>
    </source>
</reference>
<dbReference type="GO" id="GO:0000402">
    <property type="term" value="F:crossed form four-way junction DNA binding"/>
    <property type="evidence" value="ECO:0007669"/>
    <property type="project" value="TreeGrafter"/>
</dbReference>
<dbReference type="GO" id="GO:0004520">
    <property type="term" value="F:DNA endonuclease activity"/>
    <property type="evidence" value="ECO:0007669"/>
    <property type="project" value="TreeGrafter"/>
</dbReference>
<dbReference type="GO" id="GO:0070336">
    <property type="term" value="F:flap-structured DNA binding"/>
    <property type="evidence" value="ECO:0007669"/>
    <property type="project" value="TreeGrafter"/>
</dbReference>
<dbReference type="AlphaFoldDB" id="A0A7H9B8Z3"/>
<sequence>MAKQSMLAKSALPALDMYCRKANTRSLRKLAYSLGAGLGTNKTSLRSNIMNQAISLNELRQRQLDQGKISVTSIDLGISNFAYAKFEMTLGEELPKLLEWNKFQLEEEFLKSKFKERMSLHPTDTSEVVYNLCEYLTARKKLPDMFTIERQRSRSMSSRSILEPILKVNILEQILFSNLLNKSRYSQKGALNYMVASSDPQRMTSYWNSVMPLKDSIKRSYSKAEEEETKTNGLSNRISKTTKIVTVKKILEGALGIGDYKYISLSPDWSKRLESFIPGNPKFKLYDCAPLGPTSGMKKDDDLADSFLHGLAWIEWLKFYGQIREIVMRKEGKYDQTVLAAFNDTIKSNKLDVNNLNDAQTTIHHKRISS</sequence>